<proteinExistence type="inferred from homology"/>
<reference evidence="7" key="1">
    <citation type="submission" date="2020-01" db="EMBL/GenBank/DDBJ databases">
        <title>Genome sequence of Kobresia littledalei, the first chromosome-level genome in the family Cyperaceae.</title>
        <authorList>
            <person name="Qu G."/>
        </authorList>
    </citation>
    <scope>NUCLEOTIDE SEQUENCE</scope>
    <source>
        <strain evidence="7">C.B.Clarke</strain>
        <tissue evidence="7">Leaf</tissue>
    </source>
</reference>
<keyword evidence="8" id="KW-1185">Reference proteome</keyword>
<organism evidence="7 8">
    <name type="scientific">Carex littledalei</name>
    <dbReference type="NCBI Taxonomy" id="544730"/>
    <lineage>
        <taxon>Eukaryota</taxon>
        <taxon>Viridiplantae</taxon>
        <taxon>Streptophyta</taxon>
        <taxon>Embryophyta</taxon>
        <taxon>Tracheophyta</taxon>
        <taxon>Spermatophyta</taxon>
        <taxon>Magnoliopsida</taxon>
        <taxon>Liliopsida</taxon>
        <taxon>Poales</taxon>
        <taxon>Cyperaceae</taxon>
        <taxon>Cyperoideae</taxon>
        <taxon>Cariceae</taxon>
        <taxon>Carex</taxon>
        <taxon>Carex subgen. Euthyceras</taxon>
    </lineage>
</organism>
<dbReference type="SUPFAM" id="SSF47954">
    <property type="entry name" value="Cyclin-like"/>
    <property type="match status" value="1"/>
</dbReference>
<sequence>MVSLFYRSVSENFQHINRSYLLNKLEKFVTGSVFVQILFIWQYTYLTDFWQRANLKEKTCGTGNELHPHRLAQLNLELVARYLAELTLLDYNFLRYLPSEIATSAVFLAKWALDPSSHPWNENLRVQTGYHSKDLKICVQNLKKFQKNIKRSDYNTIYVKFQRKKAYALSLVGRRHAPVSLLDVV</sequence>
<dbReference type="InterPro" id="IPR036915">
    <property type="entry name" value="Cyclin-like_sf"/>
</dbReference>
<evidence type="ECO:0000256" key="2">
    <source>
        <dbReference type="ARBA" id="ARBA00022618"/>
    </source>
</evidence>
<dbReference type="InterPro" id="IPR004367">
    <property type="entry name" value="Cyclin_C-dom"/>
</dbReference>
<name>A0A833QYF4_9POAL</name>
<dbReference type="AlphaFoldDB" id="A0A833QYF4"/>
<dbReference type="SMART" id="SM00385">
    <property type="entry name" value="CYCLIN"/>
    <property type="match status" value="1"/>
</dbReference>
<comment type="similarity">
    <text evidence="1">Belongs to the cyclin family. Cyclin AB subfamily.</text>
</comment>
<dbReference type="FunFam" id="1.10.472.10:FF:000013">
    <property type="entry name" value="Cyclin A1"/>
    <property type="match status" value="1"/>
</dbReference>
<evidence type="ECO:0000256" key="1">
    <source>
        <dbReference type="ARBA" id="ARBA00006955"/>
    </source>
</evidence>
<comment type="caution">
    <text evidence="7">The sequence shown here is derived from an EMBL/GenBank/DDBJ whole genome shotgun (WGS) entry which is preliminary data.</text>
</comment>
<dbReference type="Gene3D" id="1.10.472.10">
    <property type="entry name" value="Cyclin-like"/>
    <property type="match status" value="1"/>
</dbReference>
<dbReference type="Pfam" id="PF02984">
    <property type="entry name" value="Cyclin_C"/>
    <property type="match status" value="1"/>
</dbReference>
<dbReference type="InterPro" id="IPR013763">
    <property type="entry name" value="Cyclin-like_dom"/>
</dbReference>
<keyword evidence="2" id="KW-0132">Cell division</keyword>
<evidence type="ECO:0000259" key="6">
    <source>
        <dbReference type="SMART" id="SM01332"/>
    </source>
</evidence>
<feature type="domain" description="Cyclin C-terminal" evidence="6">
    <location>
        <begin position="29"/>
        <end position="172"/>
    </location>
</feature>
<dbReference type="EMBL" id="SWLB01000012">
    <property type="protein sequence ID" value="KAF3331914.1"/>
    <property type="molecule type" value="Genomic_DNA"/>
</dbReference>
<evidence type="ECO:0000313" key="7">
    <source>
        <dbReference type="EMBL" id="KAF3331914.1"/>
    </source>
</evidence>
<dbReference type="SMART" id="SM01332">
    <property type="entry name" value="Cyclin_C"/>
    <property type="match status" value="1"/>
</dbReference>
<evidence type="ECO:0000259" key="5">
    <source>
        <dbReference type="SMART" id="SM00385"/>
    </source>
</evidence>
<evidence type="ECO:0000313" key="8">
    <source>
        <dbReference type="Proteomes" id="UP000623129"/>
    </source>
</evidence>
<gene>
    <name evidence="7" type="ORF">FCM35_KLT03320</name>
</gene>
<dbReference type="GO" id="GO:0051301">
    <property type="term" value="P:cell division"/>
    <property type="evidence" value="ECO:0007669"/>
    <property type="project" value="UniProtKB-KW"/>
</dbReference>
<protein>
    <submittedName>
        <fullName evidence="7">Cyclin-A2-4</fullName>
    </submittedName>
</protein>
<evidence type="ECO:0000256" key="4">
    <source>
        <dbReference type="ARBA" id="ARBA00023306"/>
    </source>
</evidence>
<dbReference type="OrthoDB" id="5590282at2759"/>
<evidence type="ECO:0000256" key="3">
    <source>
        <dbReference type="ARBA" id="ARBA00023127"/>
    </source>
</evidence>
<accession>A0A833QYF4</accession>
<dbReference type="Proteomes" id="UP000623129">
    <property type="component" value="Unassembled WGS sequence"/>
</dbReference>
<keyword evidence="4" id="KW-0131">Cell cycle</keyword>
<keyword evidence="3" id="KW-0195">Cyclin</keyword>
<feature type="domain" description="Cyclin-like" evidence="5">
    <location>
        <begin position="44"/>
        <end position="144"/>
    </location>
</feature>